<evidence type="ECO:0000313" key="3">
    <source>
        <dbReference type="Proteomes" id="UP001199236"/>
    </source>
</evidence>
<name>A0ABS8FGD1_9FIRM</name>
<protein>
    <submittedName>
        <fullName evidence="2">DUF6465 family protein</fullName>
    </submittedName>
</protein>
<evidence type="ECO:0000313" key="2">
    <source>
        <dbReference type="EMBL" id="MCC2213292.1"/>
    </source>
</evidence>
<gene>
    <name evidence="2" type="ORF">LKD34_07280</name>
</gene>
<organism evidence="2 3">
    <name type="scientific">Faecalibacterium hominis</name>
    <name type="common">ex Afrizal et al. 2022</name>
    <dbReference type="NCBI Taxonomy" id="2881265"/>
    <lineage>
        <taxon>Bacteria</taxon>
        <taxon>Bacillati</taxon>
        <taxon>Bacillota</taxon>
        <taxon>Clostridia</taxon>
        <taxon>Eubacteriales</taxon>
        <taxon>Oscillospiraceae</taxon>
        <taxon>Faecalibacterium</taxon>
    </lineage>
</organism>
<sequence length="117" mass="12822">MRKKVESMSVKKPVVPAAAEAPAAEAKPARKTAKSAVKTEKAPKTEKTAHKGRPPLSPEIYVEFAGKQYNITDLVDRAKADYRLTHKVGVQSCKIYVKPEEEAAYYVVNKVGGKLPL</sequence>
<accession>A0ABS8FGD1</accession>
<reference evidence="2 3" key="1">
    <citation type="submission" date="2021-10" db="EMBL/GenBank/DDBJ databases">
        <title>Anaerobic single-cell dispensing facilitates the cultivation of human gut bacteria.</title>
        <authorList>
            <person name="Afrizal A."/>
        </authorList>
    </citation>
    <scope>NUCLEOTIDE SEQUENCE [LARGE SCALE GENOMIC DNA]</scope>
    <source>
        <strain evidence="2 3">CLA-AA-H223</strain>
    </source>
</reference>
<dbReference type="Pfam" id="PF20069">
    <property type="entry name" value="DUF6465"/>
    <property type="match status" value="1"/>
</dbReference>
<feature type="region of interest" description="Disordered" evidence="1">
    <location>
        <begin position="1"/>
        <end position="57"/>
    </location>
</feature>
<evidence type="ECO:0000256" key="1">
    <source>
        <dbReference type="SAM" id="MobiDB-lite"/>
    </source>
</evidence>
<comment type="caution">
    <text evidence="2">The sequence shown here is derived from an EMBL/GenBank/DDBJ whole genome shotgun (WGS) entry which is preliminary data.</text>
</comment>
<dbReference type="Proteomes" id="UP001199236">
    <property type="component" value="Unassembled WGS sequence"/>
</dbReference>
<dbReference type="InterPro" id="IPR046313">
    <property type="entry name" value="DUF6465"/>
</dbReference>
<feature type="compositionally biased region" description="Low complexity" evidence="1">
    <location>
        <begin position="10"/>
        <end position="26"/>
    </location>
</feature>
<feature type="compositionally biased region" description="Basic and acidic residues" evidence="1">
    <location>
        <begin position="37"/>
        <end position="49"/>
    </location>
</feature>
<proteinExistence type="predicted"/>
<dbReference type="EMBL" id="JAJEQO010000008">
    <property type="protein sequence ID" value="MCC2213292.1"/>
    <property type="molecule type" value="Genomic_DNA"/>
</dbReference>
<keyword evidence="3" id="KW-1185">Reference proteome</keyword>